<feature type="transmembrane region" description="Helical" evidence="6">
    <location>
        <begin position="310"/>
        <end position="333"/>
    </location>
</feature>
<dbReference type="CDD" id="cd06581">
    <property type="entry name" value="TM_PBP1_LivM_like"/>
    <property type="match status" value="1"/>
</dbReference>
<feature type="transmembrane region" description="Helical" evidence="6">
    <location>
        <begin position="117"/>
        <end position="137"/>
    </location>
</feature>
<dbReference type="InterPro" id="IPR043428">
    <property type="entry name" value="LivM-like"/>
</dbReference>
<evidence type="ECO:0000256" key="1">
    <source>
        <dbReference type="ARBA" id="ARBA00004651"/>
    </source>
</evidence>
<keyword evidence="2" id="KW-1003">Cell membrane</keyword>
<reference evidence="7" key="1">
    <citation type="submission" date="2019-09" db="EMBL/GenBank/DDBJ databases">
        <title>Characterisation of the sponge microbiome using genome-centric metagenomics.</title>
        <authorList>
            <person name="Engelberts J.P."/>
            <person name="Robbins S.J."/>
            <person name="De Goeij J.M."/>
            <person name="Aranda M."/>
            <person name="Bell S.C."/>
            <person name="Webster N.S."/>
        </authorList>
    </citation>
    <scope>NUCLEOTIDE SEQUENCE</scope>
    <source>
        <strain evidence="7">SB0664_bin_27</strain>
    </source>
</reference>
<evidence type="ECO:0000256" key="6">
    <source>
        <dbReference type="SAM" id="Phobius"/>
    </source>
</evidence>
<protein>
    <submittedName>
        <fullName evidence="7">Branched-chain amino acid ABC transporter permease</fullName>
    </submittedName>
</protein>
<dbReference type="PANTHER" id="PTHR30482">
    <property type="entry name" value="HIGH-AFFINITY BRANCHED-CHAIN AMINO ACID TRANSPORT SYSTEM PERMEASE"/>
    <property type="match status" value="1"/>
</dbReference>
<feature type="transmembrane region" description="Helical" evidence="6">
    <location>
        <begin position="90"/>
        <end position="111"/>
    </location>
</feature>
<feature type="transmembrane region" description="Helical" evidence="6">
    <location>
        <begin position="29"/>
        <end position="51"/>
    </location>
</feature>
<proteinExistence type="predicted"/>
<keyword evidence="5 6" id="KW-0472">Membrane</keyword>
<feature type="transmembrane region" description="Helical" evidence="6">
    <location>
        <begin position="185"/>
        <end position="204"/>
    </location>
</feature>
<accession>A0A6B0YRD4</accession>
<evidence type="ECO:0000256" key="2">
    <source>
        <dbReference type="ARBA" id="ARBA00022475"/>
    </source>
</evidence>
<dbReference type="GO" id="GO:0015658">
    <property type="term" value="F:branched-chain amino acid transmembrane transporter activity"/>
    <property type="evidence" value="ECO:0007669"/>
    <property type="project" value="InterPro"/>
</dbReference>
<evidence type="ECO:0000313" key="7">
    <source>
        <dbReference type="EMBL" id="MXY92675.1"/>
    </source>
</evidence>
<gene>
    <name evidence="7" type="ORF">F4Y42_04410</name>
</gene>
<evidence type="ECO:0000256" key="4">
    <source>
        <dbReference type="ARBA" id="ARBA00022989"/>
    </source>
</evidence>
<comment type="subcellular location">
    <subcellularLocation>
        <location evidence="1">Cell membrane</location>
        <topology evidence="1">Multi-pass membrane protein</topology>
    </subcellularLocation>
</comment>
<organism evidence="7">
    <name type="scientific">Caldilineaceae bacterium SB0664_bin_27</name>
    <dbReference type="NCBI Taxonomy" id="2605260"/>
    <lineage>
        <taxon>Bacteria</taxon>
        <taxon>Bacillati</taxon>
        <taxon>Chloroflexota</taxon>
        <taxon>Caldilineae</taxon>
        <taxon>Caldilineales</taxon>
        <taxon>Caldilineaceae</taxon>
    </lineage>
</organism>
<dbReference type="PANTHER" id="PTHR30482:SF10">
    <property type="entry name" value="HIGH-AFFINITY BRANCHED-CHAIN AMINO ACID TRANSPORT PROTEIN BRAE"/>
    <property type="match status" value="1"/>
</dbReference>
<feature type="transmembrane region" description="Helical" evidence="6">
    <location>
        <begin position="235"/>
        <end position="254"/>
    </location>
</feature>
<dbReference type="EMBL" id="VXRG01000039">
    <property type="protein sequence ID" value="MXY92675.1"/>
    <property type="molecule type" value="Genomic_DNA"/>
</dbReference>
<name>A0A6B0YRD4_9CHLR</name>
<keyword evidence="3 6" id="KW-0812">Transmembrane</keyword>
<keyword evidence="4 6" id="KW-1133">Transmembrane helix</keyword>
<sequence length="352" mass="38099">MGAEPPANKSTERSKKKPPFPLLAPVRSLLSGWTGLAFWLLLLLLLALYPYTGVSSVALFVGSQIFVLVTLASNWNLIGGMTGYVDFGHAVFFGIGAYMMGILVTGTPLLISPEWGFWQALPVSGVAAALFALLVGLPTLRLKGPYFSIAMLGTLVAMREIARVLRPITGGGVGLNLPPLLNRLGDYYLMLAVMGLVVSLIWWIQRSEFGQSLIAIREDEIGAEMRGINTTLHKIAAFMIAAFFTGIVGGFWAWQNTYIDPDVVFVEARTVEMVMMSMLGGLGTVWGPPLGAVVIYYMEDLLWANLFDSHLLALGVLLVAIVLFMPEGILGTLGDRSSTSLGRLLSRVGRSK</sequence>
<feature type="transmembrane region" description="Helical" evidence="6">
    <location>
        <begin position="274"/>
        <end position="298"/>
    </location>
</feature>
<feature type="transmembrane region" description="Helical" evidence="6">
    <location>
        <begin position="57"/>
        <end position="78"/>
    </location>
</feature>
<dbReference type="GO" id="GO:0005886">
    <property type="term" value="C:plasma membrane"/>
    <property type="evidence" value="ECO:0007669"/>
    <property type="project" value="UniProtKB-SubCell"/>
</dbReference>
<dbReference type="AlphaFoldDB" id="A0A6B0YRD4"/>
<dbReference type="Pfam" id="PF02653">
    <property type="entry name" value="BPD_transp_2"/>
    <property type="match status" value="1"/>
</dbReference>
<evidence type="ECO:0000256" key="3">
    <source>
        <dbReference type="ARBA" id="ARBA00022692"/>
    </source>
</evidence>
<evidence type="ECO:0000256" key="5">
    <source>
        <dbReference type="ARBA" id="ARBA00023136"/>
    </source>
</evidence>
<comment type="caution">
    <text evidence="7">The sequence shown here is derived from an EMBL/GenBank/DDBJ whole genome shotgun (WGS) entry which is preliminary data.</text>
</comment>
<dbReference type="InterPro" id="IPR001851">
    <property type="entry name" value="ABC_transp_permease"/>
</dbReference>